<evidence type="ECO:0000313" key="3">
    <source>
        <dbReference type="Proteomes" id="UP000298327"/>
    </source>
</evidence>
<feature type="compositionally biased region" description="Basic residues" evidence="1">
    <location>
        <begin position="115"/>
        <end position="127"/>
    </location>
</feature>
<gene>
    <name evidence="2" type="ORF">EVG20_g8579</name>
</gene>
<dbReference type="AlphaFoldDB" id="A0A4Y9Y5E2"/>
<evidence type="ECO:0000313" key="2">
    <source>
        <dbReference type="EMBL" id="TFY57362.1"/>
    </source>
</evidence>
<comment type="caution">
    <text evidence="2">The sequence shown here is derived from an EMBL/GenBank/DDBJ whole genome shotgun (WGS) entry which is preliminary data.</text>
</comment>
<evidence type="ECO:0000256" key="1">
    <source>
        <dbReference type="SAM" id="MobiDB-lite"/>
    </source>
</evidence>
<protein>
    <submittedName>
        <fullName evidence="2">Uncharacterized protein</fullName>
    </submittedName>
</protein>
<proteinExistence type="predicted"/>
<name>A0A4Y9Y5E2_9AGAM</name>
<sequence length="281" mass="31130">MSSSSARALCVECMLVPQTISPSHGTHAPQFVSSVRYLRVPQVPSLLWLPPALPQVSRPSARPVACTSLLPTRTPHLLVPDPHILRIQPPPRARDLRRPAHGLPPTVRHRHLAVLHSRGHRSPRRPGSRNPGRLSGSNVPLLRTSVALRAFTFRLFQCSLDAVCASRARIISVAFAKSTRTTDHRRRGPDATDDPLPAHCPRPAVQHGQTTKKRRTLGLGSSTRPAAIAPWHRSPRGPESPKFGRFRDPNSPLLSDQEGELCRRIRVVATPETRMLRPRQS</sequence>
<organism evidence="2 3">
    <name type="scientific">Dentipellis fragilis</name>
    <dbReference type="NCBI Taxonomy" id="205917"/>
    <lineage>
        <taxon>Eukaryota</taxon>
        <taxon>Fungi</taxon>
        <taxon>Dikarya</taxon>
        <taxon>Basidiomycota</taxon>
        <taxon>Agaricomycotina</taxon>
        <taxon>Agaricomycetes</taxon>
        <taxon>Russulales</taxon>
        <taxon>Hericiaceae</taxon>
        <taxon>Dentipellis</taxon>
    </lineage>
</organism>
<feature type="compositionally biased region" description="Low complexity" evidence="1">
    <location>
        <begin position="128"/>
        <end position="138"/>
    </location>
</feature>
<accession>A0A4Y9Y5E2</accession>
<feature type="region of interest" description="Disordered" evidence="1">
    <location>
        <begin position="115"/>
        <end position="138"/>
    </location>
</feature>
<keyword evidence="3" id="KW-1185">Reference proteome</keyword>
<dbReference type="Proteomes" id="UP000298327">
    <property type="component" value="Unassembled WGS sequence"/>
</dbReference>
<dbReference type="EMBL" id="SEOQ01000756">
    <property type="protein sequence ID" value="TFY57362.1"/>
    <property type="molecule type" value="Genomic_DNA"/>
</dbReference>
<feature type="region of interest" description="Disordered" evidence="1">
    <location>
        <begin position="179"/>
        <end position="258"/>
    </location>
</feature>
<reference evidence="2 3" key="1">
    <citation type="submission" date="2019-02" db="EMBL/GenBank/DDBJ databases">
        <title>Genome sequencing of the rare red list fungi Dentipellis fragilis.</title>
        <authorList>
            <person name="Buettner E."/>
            <person name="Kellner H."/>
        </authorList>
    </citation>
    <scope>NUCLEOTIDE SEQUENCE [LARGE SCALE GENOMIC DNA]</scope>
    <source>
        <strain evidence="2 3">DSM 105465</strain>
    </source>
</reference>